<dbReference type="Proteomes" id="UP001159405">
    <property type="component" value="Unassembled WGS sequence"/>
</dbReference>
<evidence type="ECO:0000313" key="8">
    <source>
        <dbReference type="EMBL" id="CAH3187651.1"/>
    </source>
</evidence>
<comment type="caution">
    <text evidence="8">The sequence shown here is derived from an EMBL/GenBank/DDBJ whole genome shotgun (WGS) entry which is preliminary data.</text>
</comment>
<evidence type="ECO:0000256" key="1">
    <source>
        <dbReference type="ARBA" id="ARBA00004362"/>
    </source>
</evidence>
<feature type="region of interest" description="Disordered" evidence="5">
    <location>
        <begin position="76"/>
        <end position="123"/>
    </location>
</feature>
<evidence type="ECO:0000256" key="4">
    <source>
        <dbReference type="ARBA" id="ARBA00048448"/>
    </source>
</evidence>
<sequence length="607" mass="67781">MTPMDSQTTLTISEGYDLPTQQRYTKKKFSCCDCFHRQCTFRLWQILVFLLVIAFIIAVMGLLIAMLGPGNTNLKYSKTSKSESKAENPTNKIHTGTEPTSSTKKKTEGPTGRTTKEGTCQPLETTVTPTTLPLDNRIPIQCDVAIVGGGISGLLTAYALLKNSKETNVCILEKENRLGGKIFDHRFADAPNVSIGLGQWHIYIENHDESELCYELGLNDLDVWDTRKVHRVEDRGVYADSFDSLKSGAFPTLLYRTPTYNMTVLETASFVTKTNSGNGNDLRTAGRFLSSFLSPEGAKWMTDAYGLKGGYIEKINLKSYKEHLKWTLVLDQGRGDDYRPKKGMSTLVENLFLRVRNLNGTIYLQETVTSVSKRGNSFVLLTSNFTVQANKTVLTSAPEALKEIKGDVMQNITNNDIFKSIVSVPAFRGAAVYPTAWWNDAVAIQKNNSLQNLQTFISNSNCLGITMPYKSSHNNGTAVLHTIANNGGCSDNWGNILKVSKDAVDKEIKRALEYKFQREIPEPMDTAYKYWEEGFWFFQKPGTNFSLTDVRAWAQKPLDGNNVFLVGRAFYQFGGWLQDDIKSTAKALKQGWNLTLELNGGEITDSN</sequence>
<comment type="catalytic activity">
    <reaction evidence="4">
        <text>a secondary aliphatic amine + O2 + H2O = a primary amine + an aldehyde + H2O2</text>
        <dbReference type="Rhea" id="RHEA:26414"/>
        <dbReference type="ChEBI" id="CHEBI:15377"/>
        <dbReference type="ChEBI" id="CHEBI:15379"/>
        <dbReference type="ChEBI" id="CHEBI:16240"/>
        <dbReference type="ChEBI" id="CHEBI:17478"/>
        <dbReference type="ChEBI" id="CHEBI:58855"/>
        <dbReference type="ChEBI" id="CHEBI:65296"/>
        <dbReference type="EC" id="1.4.3.4"/>
    </reaction>
</comment>
<dbReference type="Gene3D" id="3.50.50.60">
    <property type="entry name" value="FAD/NAD(P)-binding domain"/>
    <property type="match status" value="1"/>
</dbReference>
<dbReference type="PANTHER" id="PTHR43563:SF1">
    <property type="entry name" value="AMINE OXIDASE [FLAVIN-CONTAINING] B"/>
    <property type="match status" value="1"/>
</dbReference>
<proteinExistence type="inferred from homology"/>
<comment type="subcellular location">
    <subcellularLocation>
        <location evidence="1">Mitochondrion outer membrane</location>
        <topology evidence="1">Single-pass type IV membrane protein</topology>
        <orientation evidence="1">Cytoplasmic side</orientation>
    </subcellularLocation>
</comment>
<feature type="transmembrane region" description="Helical" evidence="6">
    <location>
        <begin position="46"/>
        <end position="68"/>
    </location>
</feature>
<keyword evidence="6" id="KW-0812">Transmembrane</keyword>
<dbReference type="SUPFAM" id="SSF51905">
    <property type="entry name" value="FAD/NAD(P)-binding domain"/>
    <property type="match status" value="1"/>
</dbReference>
<name>A0ABN8S7D0_9CNID</name>
<evidence type="ECO:0000256" key="3">
    <source>
        <dbReference type="ARBA" id="ARBA00012804"/>
    </source>
</evidence>
<keyword evidence="6" id="KW-0472">Membrane</keyword>
<evidence type="ECO:0000256" key="5">
    <source>
        <dbReference type="SAM" id="MobiDB-lite"/>
    </source>
</evidence>
<keyword evidence="9" id="KW-1185">Reference proteome</keyword>
<comment type="similarity">
    <text evidence="2">Belongs to the flavin monoamine oxidase family.</text>
</comment>
<dbReference type="InterPro" id="IPR002937">
    <property type="entry name" value="Amino_oxidase"/>
</dbReference>
<evidence type="ECO:0000259" key="7">
    <source>
        <dbReference type="Pfam" id="PF01593"/>
    </source>
</evidence>
<organism evidence="8 9">
    <name type="scientific">Porites lobata</name>
    <dbReference type="NCBI Taxonomy" id="104759"/>
    <lineage>
        <taxon>Eukaryota</taxon>
        <taxon>Metazoa</taxon>
        <taxon>Cnidaria</taxon>
        <taxon>Anthozoa</taxon>
        <taxon>Hexacorallia</taxon>
        <taxon>Scleractinia</taxon>
        <taxon>Fungiina</taxon>
        <taxon>Poritidae</taxon>
        <taxon>Porites</taxon>
    </lineage>
</organism>
<keyword evidence="6" id="KW-1133">Transmembrane helix</keyword>
<feature type="domain" description="Amine oxidase" evidence="7">
    <location>
        <begin position="151"/>
        <end position="569"/>
    </location>
</feature>
<reference evidence="8 9" key="1">
    <citation type="submission" date="2022-05" db="EMBL/GenBank/DDBJ databases">
        <authorList>
            <consortium name="Genoscope - CEA"/>
            <person name="William W."/>
        </authorList>
    </citation>
    <scope>NUCLEOTIDE SEQUENCE [LARGE SCALE GENOMIC DNA]</scope>
</reference>
<dbReference type="Pfam" id="PF01593">
    <property type="entry name" value="Amino_oxidase"/>
    <property type="match status" value="1"/>
</dbReference>
<evidence type="ECO:0000256" key="6">
    <source>
        <dbReference type="SAM" id="Phobius"/>
    </source>
</evidence>
<dbReference type="InterPro" id="IPR036188">
    <property type="entry name" value="FAD/NAD-bd_sf"/>
</dbReference>
<dbReference type="PANTHER" id="PTHR43563">
    <property type="entry name" value="AMINE OXIDASE"/>
    <property type="match status" value="1"/>
</dbReference>
<evidence type="ECO:0000313" key="9">
    <source>
        <dbReference type="Proteomes" id="UP001159405"/>
    </source>
</evidence>
<dbReference type="EMBL" id="CALNXK010000559">
    <property type="protein sequence ID" value="CAH3187651.1"/>
    <property type="molecule type" value="Genomic_DNA"/>
</dbReference>
<evidence type="ECO:0000256" key="2">
    <source>
        <dbReference type="ARBA" id="ARBA00005995"/>
    </source>
</evidence>
<accession>A0ABN8S7D0</accession>
<dbReference type="InterPro" id="IPR050703">
    <property type="entry name" value="Flavin_MAO"/>
</dbReference>
<protein>
    <recommendedName>
        <fullName evidence="3">monoamine oxidase</fullName>
        <ecNumber evidence="3">1.4.3.4</ecNumber>
    </recommendedName>
</protein>
<dbReference type="EC" id="1.4.3.4" evidence="3"/>
<gene>
    <name evidence="8" type="ORF">PLOB_00037904</name>
</gene>